<evidence type="ECO:0000313" key="6">
    <source>
        <dbReference type="EMBL" id="WPK22894.1"/>
    </source>
</evidence>
<dbReference type="GO" id="GO:0006897">
    <property type="term" value="P:endocytosis"/>
    <property type="evidence" value="ECO:0007669"/>
    <property type="project" value="TreeGrafter"/>
</dbReference>
<dbReference type="SMART" id="SM00165">
    <property type="entry name" value="UBA"/>
    <property type="match status" value="1"/>
</dbReference>
<evidence type="ECO:0000259" key="5">
    <source>
        <dbReference type="PROSITE" id="PS50222"/>
    </source>
</evidence>
<proteinExistence type="predicted"/>
<organism evidence="6 7">
    <name type="scientific">Australozyma saopauloensis</name>
    <dbReference type="NCBI Taxonomy" id="291208"/>
    <lineage>
        <taxon>Eukaryota</taxon>
        <taxon>Fungi</taxon>
        <taxon>Dikarya</taxon>
        <taxon>Ascomycota</taxon>
        <taxon>Saccharomycotina</taxon>
        <taxon>Pichiomycetes</taxon>
        <taxon>Metschnikowiaceae</taxon>
        <taxon>Australozyma</taxon>
    </lineage>
</organism>
<feature type="region of interest" description="Disordered" evidence="2">
    <location>
        <begin position="176"/>
        <end position="205"/>
    </location>
</feature>
<dbReference type="RefSeq" id="XP_062875281.1">
    <property type="nucleotide sequence ID" value="XM_063019211.1"/>
</dbReference>
<dbReference type="GO" id="GO:0005886">
    <property type="term" value="C:plasma membrane"/>
    <property type="evidence" value="ECO:0007669"/>
    <property type="project" value="TreeGrafter"/>
</dbReference>
<gene>
    <name evidence="6" type="ORF">PUMCH_000115</name>
</gene>
<dbReference type="InterPro" id="IPR011992">
    <property type="entry name" value="EF-hand-dom_pair"/>
</dbReference>
<dbReference type="Gene3D" id="1.10.238.10">
    <property type="entry name" value="EF-hand"/>
    <property type="match status" value="2"/>
</dbReference>
<dbReference type="AlphaFoldDB" id="A0AAX4H2V0"/>
<evidence type="ECO:0000256" key="2">
    <source>
        <dbReference type="SAM" id="MobiDB-lite"/>
    </source>
</evidence>
<dbReference type="Pfam" id="PF12763">
    <property type="entry name" value="EH"/>
    <property type="match status" value="2"/>
</dbReference>
<dbReference type="PROSITE" id="PS50222">
    <property type="entry name" value="EF_HAND_2"/>
    <property type="match status" value="1"/>
</dbReference>
<dbReference type="SUPFAM" id="SSF47473">
    <property type="entry name" value="EF-hand"/>
    <property type="match status" value="2"/>
</dbReference>
<dbReference type="PROSITE" id="PS50030">
    <property type="entry name" value="UBA"/>
    <property type="match status" value="1"/>
</dbReference>
<feature type="region of interest" description="Disordered" evidence="2">
    <location>
        <begin position="816"/>
        <end position="849"/>
    </location>
</feature>
<dbReference type="InterPro" id="IPR009060">
    <property type="entry name" value="UBA-like_sf"/>
</dbReference>
<dbReference type="GO" id="GO:0016197">
    <property type="term" value="P:endosomal transport"/>
    <property type="evidence" value="ECO:0007669"/>
    <property type="project" value="TreeGrafter"/>
</dbReference>
<dbReference type="GeneID" id="88171184"/>
<dbReference type="CDD" id="cd00052">
    <property type="entry name" value="EH"/>
    <property type="match status" value="2"/>
</dbReference>
<feature type="domain" description="UBA" evidence="3">
    <location>
        <begin position="1209"/>
        <end position="1250"/>
    </location>
</feature>
<feature type="compositionally biased region" description="Acidic residues" evidence="2">
    <location>
        <begin position="823"/>
        <end position="833"/>
    </location>
</feature>
<feature type="region of interest" description="Disordered" evidence="2">
    <location>
        <begin position="1154"/>
        <end position="1182"/>
    </location>
</feature>
<dbReference type="InterPro" id="IPR002048">
    <property type="entry name" value="EF_hand_dom"/>
</dbReference>
<evidence type="ECO:0000256" key="1">
    <source>
        <dbReference type="SAM" id="Coils"/>
    </source>
</evidence>
<accession>A0AAX4H2V0</accession>
<dbReference type="EMBL" id="CP138894">
    <property type="protein sequence ID" value="WPK22894.1"/>
    <property type="molecule type" value="Genomic_DNA"/>
</dbReference>
<feature type="domain" description="EH" evidence="4">
    <location>
        <begin position="88"/>
        <end position="179"/>
    </location>
</feature>
<keyword evidence="1" id="KW-0175">Coiled coil</keyword>
<dbReference type="SMART" id="SM00027">
    <property type="entry name" value="EH"/>
    <property type="match status" value="2"/>
</dbReference>
<protein>
    <submittedName>
        <fullName evidence="6">Uncharacterized protein</fullName>
    </submittedName>
</protein>
<name>A0AAX4H2V0_9ASCO</name>
<dbReference type="InterPro" id="IPR015940">
    <property type="entry name" value="UBA"/>
</dbReference>
<dbReference type="GO" id="GO:0005509">
    <property type="term" value="F:calcium ion binding"/>
    <property type="evidence" value="ECO:0007669"/>
    <property type="project" value="InterPro"/>
</dbReference>
<feature type="compositionally biased region" description="Low complexity" evidence="2">
    <location>
        <begin position="54"/>
        <end position="74"/>
    </location>
</feature>
<feature type="compositionally biased region" description="Polar residues" evidence="2">
    <location>
        <begin position="836"/>
        <end position="847"/>
    </location>
</feature>
<sequence>MGFLSQFGFCFAMRLIGYTQSGQYPTAQLAETPGPLPKFSGLAPPGQLVPQGTSSSFLQSQPSSTVPQSTPAQQAPRQEPISPVSPADYERFSQMFVRTTGSKSTPLDGNAAKDILTKAKLPTVTLGQIWSLVDIQNKGQLDLPAFVMAMHLIHGLLSGALKQLPPFLPDHLWKSVNPPEQQATPATPSYVPQPAPVKTEVPENQEWSVTPLQKQQFDSIFDSLDTAKTGSLGPDQVASFLKTSRLDQQDLATIWDLSDVNNTGTFEKIEFSIALFLVNRKRAGMPLPNVVPHSLISSLQERATPKDIQTAPSASVSSPAASAAPIAPAPDKKSSAIDDLADVFGSLTPAAPVQSPLIQKRASLQQRVSSSDLHYSKEPPKMKSQLTSSFAPTSDFGKSLMALQPSVTSPSLIGEDVSPPLPNQVNSDTQVAKTTVDASILQTASPATQKPPSLTSWGSQVDYEALRNVPAPPRSRASMIQAPLQTSPATGYFPQADLPRSFSQQDNNDLLADTEIAGKLSDANTDIANISNQVKSLTTQTSNLHEKKVRAEQELARILNLKEDIDAKLKLLRTSYANEVKQVEQVESTLSTAKEETEALRSEASIAEAKLNHLSGELHEKQLAVEEHQKINSVLREKLGNVNAEIAELSKQLESKASESVRLENEANVRKSQHQVALVKIEELKQQLIEVDEKNGQLSKQIEHAQHEEAKAIKDAEEAQAAVKAAELKSASLKAEAEKLKSKKSSSAGIAGIAGAAGVAILGAAGAVGLAASHKTDEKLEESKQVSNATSADTPAENLQDVRKEAQIVPGSYVEETVSEQNAEPEEVTESDVVEPSNNSDEPTLQQGVPPVSSLVDEVVEHPAQDMTGLDNLEEVRRKSIDFEPPTEYEQEDLENQNEKFVGMTNDFDNFGSVVQASTNSYKPTEGGDTVETPVTSPNVSEYRFQPSNVVGGMVGMPGVLVGVQRTDSLTSSIQNNPSMSVRDDNIDEVSDRDALDEVVLPQDQPEVKAGTEGDRSSLGVGLFELVNSEDAKDHLSDTPVHPLSQSFKLPHGLGQQEEEFPPIRELDLDESSSDDEQSLSEKFDDAVAEVGQYKASSQEFDGDFDDLRPAIAEPVTKTNGGDDIFGDEFDDLEVAEDDIEDDIDPVDISITDHFTDVDPSGAQNQIDFSSVSQNPQPVDNKNDEWEQLFAGFGNAAPLPETSNSPPTSANHDVAIAELMGMGFDRKDVETALEKEQWDVEAATNYLLDHA</sequence>
<dbReference type="Pfam" id="PF00627">
    <property type="entry name" value="UBA"/>
    <property type="match status" value="1"/>
</dbReference>
<keyword evidence="7" id="KW-1185">Reference proteome</keyword>
<evidence type="ECO:0000259" key="3">
    <source>
        <dbReference type="PROSITE" id="PS50030"/>
    </source>
</evidence>
<dbReference type="PANTHER" id="PTHR11216:SF170">
    <property type="entry name" value="DYNAMIN ASSOCIATED PROTEIN 160, ISOFORM D"/>
    <property type="match status" value="1"/>
</dbReference>
<dbReference type="Proteomes" id="UP001338582">
    <property type="component" value="Chromosome 1"/>
</dbReference>
<feature type="compositionally biased region" description="Low complexity" evidence="2">
    <location>
        <begin position="311"/>
        <end position="326"/>
    </location>
</feature>
<feature type="region of interest" description="Disordered" evidence="2">
    <location>
        <begin position="779"/>
        <end position="802"/>
    </location>
</feature>
<feature type="compositionally biased region" description="Polar residues" evidence="2">
    <location>
        <begin position="178"/>
        <end position="187"/>
    </location>
</feature>
<dbReference type="InterPro" id="IPR000261">
    <property type="entry name" value="EH_dom"/>
</dbReference>
<dbReference type="Gene3D" id="1.10.8.10">
    <property type="entry name" value="DNA helicase RuvA subunit, C-terminal domain"/>
    <property type="match status" value="1"/>
</dbReference>
<feature type="compositionally biased region" description="Polar residues" evidence="2">
    <location>
        <begin position="1162"/>
        <end position="1180"/>
    </location>
</feature>
<dbReference type="SUPFAM" id="SSF46934">
    <property type="entry name" value="UBA-like"/>
    <property type="match status" value="1"/>
</dbReference>
<feature type="region of interest" description="Disordered" evidence="2">
    <location>
        <begin position="306"/>
        <end position="333"/>
    </location>
</feature>
<feature type="region of interest" description="Disordered" evidence="2">
    <location>
        <begin position="50"/>
        <end position="84"/>
    </location>
</feature>
<dbReference type="PROSITE" id="PS50031">
    <property type="entry name" value="EH"/>
    <property type="match status" value="2"/>
</dbReference>
<feature type="domain" description="EF-hand" evidence="5">
    <location>
        <begin position="212"/>
        <end position="247"/>
    </location>
</feature>
<dbReference type="GO" id="GO:0005737">
    <property type="term" value="C:cytoplasm"/>
    <property type="evidence" value="ECO:0007669"/>
    <property type="project" value="TreeGrafter"/>
</dbReference>
<evidence type="ECO:0000313" key="7">
    <source>
        <dbReference type="Proteomes" id="UP001338582"/>
    </source>
</evidence>
<feature type="coiled-coil region" evidence="1">
    <location>
        <begin position="520"/>
        <end position="743"/>
    </location>
</feature>
<feature type="domain" description="EH" evidence="4">
    <location>
        <begin position="213"/>
        <end position="302"/>
    </location>
</feature>
<reference evidence="6 7" key="1">
    <citation type="submission" date="2023-10" db="EMBL/GenBank/DDBJ databases">
        <title>Draft Genome Sequence of Candida saopaulonensis from a very Premature Infant with Sepsis.</title>
        <authorList>
            <person name="Ning Y."/>
            <person name="Dai R."/>
            <person name="Xiao M."/>
            <person name="Xu Y."/>
            <person name="Yan Q."/>
            <person name="Zhang L."/>
        </authorList>
    </citation>
    <scope>NUCLEOTIDE SEQUENCE [LARGE SCALE GENOMIC DNA]</scope>
    <source>
        <strain evidence="6 7">19XY460</strain>
    </source>
</reference>
<dbReference type="KEGG" id="asau:88171184"/>
<dbReference type="CDD" id="cd14306">
    <property type="entry name" value="UBA_VP13D"/>
    <property type="match status" value="1"/>
</dbReference>
<feature type="region of interest" description="Disordered" evidence="2">
    <location>
        <begin position="920"/>
        <end position="940"/>
    </location>
</feature>
<dbReference type="PANTHER" id="PTHR11216">
    <property type="entry name" value="EH DOMAIN"/>
    <property type="match status" value="1"/>
</dbReference>
<evidence type="ECO:0000259" key="4">
    <source>
        <dbReference type="PROSITE" id="PS50031"/>
    </source>
</evidence>
<dbReference type="InterPro" id="IPR041969">
    <property type="entry name" value="VP13D_UBA"/>
</dbReference>